<dbReference type="SFLD" id="SFLDG01129">
    <property type="entry name" value="C1.5:_HAD__Beta-PGM__Phosphata"/>
    <property type="match status" value="1"/>
</dbReference>
<dbReference type="OrthoDB" id="444127at2759"/>
<keyword evidence="1" id="KW-0378">Hydrolase</keyword>
<protein>
    <recommendedName>
        <fullName evidence="4">Haloacid dehalogenase</fullName>
    </recommendedName>
</protein>
<dbReference type="InterPro" id="IPR006328">
    <property type="entry name" value="2-HAD"/>
</dbReference>
<gene>
    <name evidence="2" type="ORF">OSTQU699_LOCUS5114</name>
</gene>
<evidence type="ECO:0008006" key="4">
    <source>
        <dbReference type="Google" id="ProtNLM"/>
    </source>
</evidence>
<dbReference type="PANTHER" id="PTHR43316">
    <property type="entry name" value="HYDROLASE, HALOACID DELAHOGENASE-RELATED"/>
    <property type="match status" value="1"/>
</dbReference>
<organism evidence="2 3">
    <name type="scientific">Ostreobium quekettii</name>
    <dbReference type="NCBI Taxonomy" id="121088"/>
    <lineage>
        <taxon>Eukaryota</taxon>
        <taxon>Viridiplantae</taxon>
        <taxon>Chlorophyta</taxon>
        <taxon>core chlorophytes</taxon>
        <taxon>Ulvophyceae</taxon>
        <taxon>TCBD clade</taxon>
        <taxon>Bryopsidales</taxon>
        <taxon>Ostreobineae</taxon>
        <taxon>Ostreobiaceae</taxon>
        <taxon>Ostreobium</taxon>
    </lineage>
</organism>
<dbReference type="Proteomes" id="UP000708148">
    <property type="component" value="Unassembled WGS sequence"/>
</dbReference>
<dbReference type="InterPro" id="IPR036412">
    <property type="entry name" value="HAD-like_sf"/>
</dbReference>
<dbReference type="EMBL" id="CAJHUC010001106">
    <property type="protein sequence ID" value="CAD7699755.1"/>
    <property type="molecule type" value="Genomic_DNA"/>
</dbReference>
<keyword evidence="3" id="KW-1185">Reference proteome</keyword>
<dbReference type="InterPro" id="IPR023214">
    <property type="entry name" value="HAD_sf"/>
</dbReference>
<evidence type="ECO:0000313" key="2">
    <source>
        <dbReference type="EMBL" id="CAD7699755.1"/>
    </source>
</evidence>
<dbReference type="Gene3D" id="3.40.50.1000">
    <property type="entry name" value="HAD superfamily/HAD-like"/>
    <property type="match status" value="1"/>
</dbReference>
<comment type="caution">
    <text evidence="2">The sequence shown here is derived from an EMBL/GenBank/DDBJ whole genome shotgun (WGS) entry which is preliminary data.</text>
</comment>
<proteinExistence type="predicted"/>
<dbReference type="NCBIfam" id="TIGR01493">
    <property type="entry name" value="HAD-SF-IA-v2"/>
    <property type="match status" value="1"/>
</dbReference>
<dbReference type="SUPFAM" id="SSF56784">
    <property type="entry name" value="HAD-like"/>
    <property type="match status" value="1"/>
</dbReference>
<dbReference type="SFLD" id="SFLDS00003">
    <property type="entry name" value="Haloacid_Dehalogenase"/>
    <property type="match status" value="1"/>
</dbReference>
<reference evidence="2" key="1">
    <citation type="submission" date="2020-12" db="EMBL/GenBank/DDBJ databases">
        <authorList>
            <person name="Iha C."/>
        </authorList>
    </citation>
    <scope>NUCLEOTIDE SEQUENCE</scope>
</reference>
<dbReference type="CDD" id="cd02588">
    <property type="entry name" value="HAD_L2-DEX"/>
    <property type="match status" value="1"/>
</dbReference>
<dbReference type="Pfam" id="PF00702">
    <property type="entry name" value="Hydrolase"/>
    <property type="match status" value="1"/>
</dbReference>
<dbReference type="Gene3D" id="1.10.150.750">
    <property type="match status" value="1"/>
</dbReference>
<dbReference type="AlphaFoldDB" id="A0A8S1J1J8"/>
<dbReference type="PANTHER" id="PTHR43316:SF9">
    <property type="entry name" value="ACID DEHALOGENASE, PUTATIVE (AFU_ORTHOLOGUE AFUA_6G14460)-RELATED"/>
    <property type="match status" value="1"/>
</dbReference>
<sequence length="240" mass="25475">MKLTDFSALTFDCYGTLIDWETGILQSLRPWADSQSPAPTDGDLLAAFAANESKVQAASPSMPYPQILANAFRGIASDLGIEASDQDADAFGASVGSWPAFPDSPDALAYLKQRYKLVIVSNVDAGSIRSSIAKLGVEFDMVVTAEDAGSYKPAPGHFDAAFKGLGEMGVPRERVLHVAQSLFHDHVPAKALGMTTVFVNRQSGRGGGGATPAPEVPVTPDWEVPTMAAMAELHRQHEAE</sequence>
<dbReference type="NCBIfam" id="TIGR01428">
    <property type="entry name" value="HAD_type_II"/>
    <property type="match status" value="1"/>
</dbReference>
<accession>A0A8S1J1J8</accession>
<evidence type="ECO:0000256" key="1">
    <source>
        <dbReference type="ARBA" id="ARBA00022801"/>
    </source>
</evidence>
<dbReference type="InterPro" id="IPR051540">
    <property type="entry name" value="S-2-haloacid_dehalogenase"/>
</dbReference>
<dbReference type="GO" id="GO:0019120">
    <property type="term" value="F:hydrolase activity, acting on acid halide bonds, in C-halide compounds"/>
    <property type="evidence" value="ECO:0007669"/>
    <property type="project" value="InterPro"/>
</dbReference>
<evidence type="ECO:0000313" key="3">
    <source>
        <dbReference type="Proteomes" id="UP000708148"/>
    </source>
</evidence>
<name>A0A8S1J1J8_9CHLO</name>
<dbReference type="InterPro" id="IPR006439">
    <property type="entry name" value="HAD-SF_hydro_IA"/>
</dbReference>